<dbReference type="HOGENOM" id="CLU_3438922_0_0_9"/>
<organism evidence="1 2">
    <name type="scientific">Lactobacillus helveticus CIRM-BIA 951</name>
    <dbReference type="NCBI Taxonomy" id="1226334"/>
    <lineage>
        <taxon>Bacteria</taxon>
        <taxon>Bacillati</taxon>
        <taxon>Bacillota</taxon>
        <taxon>Bacilli</taxon>
        <taxon>Lactobacillales</taxon>
        <taxon>Lactobacillaceae</taxon>
        <taxon>Lactobacillus</taxon>
    </lineage>
</organism>
<evidence type="ECO:0000313" key="2">
    <source>
        <dbReference type="Proteomes" id="UP000017248"/>
    </source>
</evidence>
<sequence>MEYFAETKN</sequence>
<comment type="caution">
    <text evidence="1">The sequence shown here is derived from an EMBL/GenBank/DDBJ whole genome shotgun (WGS) entry which is preliminary data.</text>
</comment>
<reference evidence="1" key="1">
    <citation type="submission" date="2013-09" db="EMBL/GenBank/DDBJ databases">
        <title>Draft Genome Sequence of five Lactobacillus helveticus strains CIRM-BIA 101T, 103, 104, 951 and 953 isolated from milk product.</title>
        <authorList>
            <person name="Valence F."/>
            <person name="Chuat V."/>
            <person name="Ma L."/>
            <person name="Creno S."/>
            <person name="Falentin H."/>
            <person name="Lortal S."/>
            <person name="Bizet C."/>
            <person name="Clermont D."/>
            <person name="Loux V."/>
            <person name="Bouchier C."/>
            <person name="Cousin S."/>
        </authorList>
    </citation>
    <scope>NUCLEOTIDE SEQUENCE [LARGE SCALE GENOMIC DNA]</scope>
    <source>
        <strain evidence="1">CIRM-BIA 951</strain>
    </source>
</reference>
<dbReference type="Proteomes" id="UP000017248">
    <property type="component" value="Unassembled WGS sequence"/>
</dbReference>
<dbReference type="EMBL" id="CBUK010000167">
    <property type="protein sequence ID" value="CDI59241.1"/>
    <property type="molecule type" value="Genomic_DNA"/>
</dbReference>
<keyword evidence="2" id="KW-1185">Reference proteome</keyword>
<evidence type="ECO:0000313" key="1">
    <source>
        <dbReference type="EMBL" id="CDI59241.1"/>
    </source>
</evidence>
<accession>U6F5M0</accession>
<proteinExistence type="predicted"/>
<name>U6F5M0_LACHE</name>
<gene>
    <name evidence="1" type="ORF">LHCIRMBIA951_00950</name>
</gene>
<protein>
    <submittedName>
        <fullName evidence="1">Uncharacterized protein</fullName>
    </submittedName>
</protein>